<dbReference type="Pfam" id="PF00293">
    <property type="entry name" value="NUDIX"/>
    <property type="match status" value="1"/>
</dbReference>
<dbReference type="Proteomes" id="UP000788153">
    <property type="component" value="Unassembled WGS sequence"/>
</dbReference>
<evidence type="ECO:0000256" key="2">
    <source>
        <dbReference type="ARBA" id="ARBA00001946"/>
    </source>
</evidence>
<dbReference type="Gene3D" id="3.90.79.10">
    <property type="entry name" value="Nucleoside Triphosphate Pyrophosphohydrolase"/>
    <property type="match status" value="1"/>
</dbReference>
<comment type="caution">
    <text evidence="6">The sequence shown here is derived from an EMBL/GenBank/DDBJ whole genome shotgun (WGS) entry which is preliminary data.</text>
</comment>
<dbReference type="InterPro" id="IPR020476">
    <property type="entry name" value="Nudix_hydrolase"/>
</dbReference>
<reference evidence="6 7" key="1">
    <citation type="submission" date="2020-03" db="EMBL/GenBank/DDBJ databases">
        <title>Genomic Encyclopedia of Type Strains, Phase IV (KMG-IV): sequencing the most valuable type-strain genomes for metagenomic binning, comparative biology and taxonomic classification.</title>
        <authorList>
            <person name="Goeker M."/>
        </authorList>
    </citation>
    <scope>NUCLEOTIDE SEQUENCE [LARGE SCALE GENOMIC DNA]</scope>
    <source>
        <strain evidence="6 7">DSM 22753</strain>
    </source>
</reference>
<comment type="similarity">
    <text evidence="4">Belongs to the Nudix hydrolase family. RppH subfamily.</text>
</comment>
<dbReference type="EMBL" id="JAASQP010000001">
    <property type="protein sequence ID" value="NIJ25191.1"/>
    <property type="molecule type" value="Genomic_DNA"/>
</dbReference>
<comment type="cofactor">
    <cofactor evidence="2">
        <name>Mg(2+)</name>
        <dbReference type="ChEBI" id="CHEBI:18420"/>
    </cofactor>
</comment>
<evidence type="ECO:0000256" key="4">
    <source>
        <dbReference type="HAMAP-Rule" id="MF_00298"/>
    </source>
</evidence>
<dbReference type="PROSITE" id="PS51462">
    <property type="entry name" value="NUDIX"/>
    <property type="match status" value="1"/>
</dbReference>
<feature type="short sequence motif" description="Nudix box" evidence="4">
    <location>
        <begin position="45"/>
        <end position="66"/>
    </location>
</feature>
<dbReference type="PANTHER" id="PTHR11839:SF22">
    <property type="entry name" value="NUDIX HYDROLASE 26, CHLOROPLASTIC"/>
    <property type="match status" value="1"/>
</dbReference>
<dbReference type="InterPro" id="IPR015797">
    <property type="entry name" value="NUDIX_hydrolase-like_dom_sf"/>
</dbReference>
<dbReference type="EC" id="3.6.1.-" evidence="4"/>
<dbReference type="RefSeq" id="WP_140047641.1">
    <property type="nucleotide sequence ID" value="NZ_BAAAEV010000001.1"/>
</dbReference>
<protein>
    <recommendedName>
        <fullName evidence="4">RNA pyrophosphohydrolase</fullName>
        <ecNumber evidence="4">3.6.1.-</ecNumber>
    </recommendedName>
    <alternativeName>
        <fullName evidence="4">(Di)nucleoside polyphosphate hydrolase</fullName>
    </alternativeName>
</protein>
<name>A0ABX0U684_9SPHN</name>
<comment type="cofactor">
    <cofactor evidence="1">
        <name>Mn(2+)</name>
        <dbReference type="ChEBI" id="CHEBI:29035"/>
    </cofactor>
</comment>
<dbReference type="HAMAP" id="MF_00298">
    <property type="entry name" value="Nudix_RppH"/>
    <property type="match status" value="1"/>
</dbReference>
<evidence type="ECO:0000313" key="6">
    <source>
        <dbReference type="EMBL" id="NIJ25191.1"/>
    </source>
</evidence>
<evidence type="ECO:0000259" key="5">
    <source>
        <dbReference type="PROSITE" id="PS51462"/>
    </source>
</evidence>
<dbReference type="CDD" id="cd03671">
    <property type="entry name" value="NUDIX_Ap4A_hydrolase_plant_like"/>
    <property type="match status" value="1"/>
</dbReference>
<evidence type="ECO:0000313" key="7">
    <source>
        <dbReference type="Proteomes" id="UP000788153"/>
    </source>
</evidence>
<dbReference type="InterPro" id="IPR022927">
    <property type="entry name" value="RppH"/>
</dbReference>
<proteinExistence type="inferred from homology"/>
<dbReference type="InterPro" id="IPR020084">
    <property type="entry name" value="NUDIX_hydrolase_CS"/>
</dbReference>
<dbReference type="NCBIfam" id="NF001938">
    <property type="entry name" value="PRK00714.1-5"/>
    <property type="match status" value="1"/>
</dbReference>
<evidence type="ECO:0000256" key="1">
    <source>
        <dbReference type="ARBA" id="ARBA00001936"/>
    </source>
</evidence>
<gene>
    <name evidence="4" type="primary">rppH</name>
    <name evidence="4" type="synonym">nudH</name>
    <name evidence="6" type="ORF">FHT01_002733</name>
</gene>
<keyword evidence="3 4" id="KW-0378">Hydrolase</keyword>
<dbReference type="InterPro" id="IPR000086">
    <property type="entry name" value="NUDIX_hydrolase_dom"/>
</dbReference>
<feature type="domain" description="Nudix hydrolase" evidence="5">
    <location>
        <begin position="11"/>
        <end position="155"/>
    </location>
</feature>
<dbReference type="SUPFAM" id="SSF55811">
    <property type="entry name" value="Nudix"/>
    <property type="match status" value="1"/>
</dbReference>
<accession>A0ABX0U684</accession>
<comment type="cofactor">
    <cofactor evidence="4">
        <name>a divalent metal cation</name>
        <dbReference type="ChEBI" id="CHEBI:60240"/>
    </cofactor>
</comment>
<comment type="function">
    <text evidence="4">Accelerates the degradation of transcripts by removing pyrophosphate from the 5'-end of triphosphorylated RNA, leading to a more labile monophosphorylated state that can stimulate subsequent ribonuclease cleavage.</text>
</comment>
<dbReference type="PRINTS" id="PR00502">
    <property type="entry name" value="NUDIXFAMILY"/>
</dbReference>
<dbReference type="GO" id="GO:0016787">
    <property type="term" value="F:hydrolase activity"/>
    <property type="evidence" value="ECO:0007669"/>
    <property type="project" value="UniProtKB-KW"/>
</dbReference>
<dbReference type="PROSITE" id="PS00893">
    <property type="entry name" value="NUDIX_BOX"/>
    <property type="match status" value="1"/>
</dbReference>
<evidence type="ECO:0000256" key="3">
    <source>
        <dbReference type="ARBA" id="ARBA00022801"/>
    </source>
</evidence>
<sequence length="173" mass="19762">MTDPIDRTNLPYRPCAGAMLLNRHGQVFVGQRLDSVLEAWQMPQGGIDPGEAPLAAAIREIGEETGIAPRYVELIAQAPDELEYDLPDDLIGKVWKGKWRGQRQRWFLFAFTGEDSDIDIATPEPEFRAWRWVEPAELPDLIVPFKRALYQTLLEVFEQPLRTRGRLSDHPIP</sequence>
<dbReference type="PANTHER" id="PTHR11839">
    <property type="entry name" value="UDP/ADP-SUGAR PYROPHOSPHATASE"/>
    <property type="match status" value="1"/>
</dbReference>
<organism evidence="6 7">
    <name type="scientific">Sphingomonas japonica</name>
    <dbReference type="NCBI Taxonomy" id="511662"/>
    <lineage>
        <taxon>Bacteria</taxon>
        <taxon>Pseudomonadati</taxon>
        <taxon>Pseudomonadota</taxon>
        <taxon>Alphaproteobacteria</taxon>
        <taxon>Sphingomonadales</taxon>
        <taxon>Sphingomonadaceae</taxon>
        <taxon>Sphingomonas</taxon>
    </lineage>
</organism>
<keyword evidence="7" id="KW-1185">Reference proteome</keyword>